<accession>A0A4Y2X3M9</accession>
<keyword evidence="2" id="KW-1185">Reference proteome</keyword>
<gene>
    <name evidence="1" type="ORF">AVEN_221716_1</name>
</gene>
<dbReference type="Proteomes" id="UP000499080">
    <property type="component" value="Unassembled WGS sequence"/>
</dbReference>
<dbReference type="EMBL" id="BGPR01070730">
    <property type="protein sequence ID" value="GBO44113.1"/>
    <property type="molecule type" value="Genomic_DNA"/>
</dbReference>
<organism evidence="1 2">
    <name type="scientific">Araneus ventricosus</name>
    <name type="common">Orbweaver spider</name>
    <name type="synonym">Epeira ventricosa</name>
    <dbReference type="NCBI Taxonomy" id="182803"/>
    <lineage>
        <taxon>Eukaryota</taxon>
        <taxon>Metazoa</taxon>
        <taxon>Ecdysozoa</taxon>
        <taxon>Arthropoda</taxon>
        <taxon>Chelicerata</taxon>
        <taxon>Arachnida</taxon>
        <taxon>Araneae</taxon>
        <taxon>Araneomorphae</taxon>
        <taxon>Entelegynae</taxon>
        <taxon>Araneoidea</taxon>
        <taxon>Araneidae</taxon>
        <taxon>Araneus</taxon>
    </lineage>
</organism>
<protein>
    <submittedName>
        <fullName evidence="1">Uncharacterized protein</fullName>
    </submittedName>
</protein>
<name>A0A4Y2X3M9_ARAVE</name>
<reference evidence="1 2" key="1">
    <citation type="journal article" date="2019" name="Sci. Rep.">
        <title>Orb-weaving spider Araneus ventricosus genome elucidates the spidroin gene catalogue.</title>
        <authorList>
            <person name="Kono N."/>
            <person name="Nakamura H."/>
            <person name="Ohtoshi R."/>
            <person name="Moran D.A.P."/>
            <person name="Shinohara A."/>
            <person name="Yoshida Y."/>
            <person name="Fujiwara M."/>
            <person name="Mori M."/>
            <person name="Tomita M."/>
            <person name="Arakawa K."/>
        </authorList>
    </citation>
    <scope>NUCLEOTIDE SEQUENCE [LARGE SCALE GENOMIC DNA]</scope>
</reference>
<comment type="caution">
    <text evidence="1">The sequence shown here is derived from an EMBL/GenBank/DDBJ whole genome shotgun (WGS) entry which is preliminary data.</text>
</comment>
<sequence length="213" mass="24122">MSRCKHDFWMATELREILTLKDGRITLQKVTVGPIHLARAVWRWQRPFEVALGADIVLGSLQAQFIPGPLTSLLIRILQDFSIETENLCLSVHLSNTVRASWAVDLSFAPVDSDNGNKIKESGLPAIRSCQLSERISLATKFQNREPAQDPCVQPCRCGQKKLGIGRFAWVLLCFEEYPSRSRSCWRGSQEHLCYCEWMSVKGGRMSPGCLRR</sequence>
<evidence type="ECO:0000313" key="2">
    <source>
        <dbReference type="Proteomes" id="UP000499080"/>
    </source>
</evidence>
<proteinExistence type="predicted"/>
<dbReference type="AlphaFoldDB" id="A0A4Y2X3M9"/>
<evidence type="ECO:0000313" key="1">
    <source>
        <dbReference type="EMBL" id="GBO44113.1"/>
    </source>
</evidence>